<proteinExistence type="predicted"/>
<organism evidence="1 2">
    <name type="scientific">Pleurodeles waltl</name>
    <name type="common">Iberian ribbed newt</name>
    <dbReference type="NCBI Taxonomy" id="8319"/>
    <lineage>
        <taxon>Eukaryota</taxon>
        <taxon>Metazoa</taxon>
        <taxon>Chordata</taxon>
        <taxon>Craniata</taxon>
        <taxon>Vertebrata</taxon>
        <taxon>Euteleostomi</taxon>
        <taxon>Amphibia</taxon>
        <taxon>Batrachia</taxon>
        <taxon>Caudata</taxon>
        <taxon>Salamandroidea</taxon>
        <taxon>Salamandridae</taxon>
        <taxon>Pleurodelinae</taxon>
        <taxon>Pleurodeles</taxon>
    </lineage>
</organism>
<evidence type="ECO:0000313" key="2">
    <source>
        <dbReference type="Proteomes" id="UP001066276"/>
    </source>
</evidence>
<dbReference type="AlphaFoldDB" id="A0AAV7N1S6"/>
<sequence>MSPIIPTIWDQNPDNPWAAPHPVRKPACVCRHHGQETGEHCSKPYLSGTGVPHNCHLRSRTAVVLLSTVLAAIFQNGTPIGVLRSAMEKEKEANAPEEEELERRK</sequence>
<name>A0AAV7N1S6_PLEWA</name>
<accession>A0AAV7N1S6</accession>
<dbReference type="Proteomes" id="UP001066276">
    <property type="component" value="Chromosome 9"/>
</dbReference>
<gene>
    <name evidence="1" type="ORF">NDU88_006587</name>
</gene>
<dbReference type="EMBL" id="JANPWB010000013">
    <property type="protein sequence ID" value="KAJ1109224.1"/>
    <property type="molecule type" value="Genomic_DNA"/>
</dbReference>
<comment type="caution">
    <text evidence="1">The sequence shown here is derived from an EMBL/GenBank/DDBJ whole genome shotgun (WGS) entry which is preliminary data.</text>
</comment>
<protein>
    <submittedName>
        <fullName evidence="1">Uncharacterized protein</fullName>
    </submittedName>
</protein>
<reference evidence="1" key="1">
    <citation type="journal article" date="2022" name="bioRxiv">
        <title>Sequencing and chromosome-scale assembly of the giantPleurodeles waltlgenome.</title>
        <authorList>
            <person name="Brown T."/>
            <person name="Elewa A."/>
            <person name="Iarovenko S."/>
            <person name="Subramanian E."/>
            <person name="Araus A.J."/>
            <person name="Petzold A."/>
            <person name="Susuki M."/>
            <person name="Suzuki K.-i.T."/>
            <person name="Hayashi T."/>
            <person name="Toyoda A."/>
            <person name="Oliveira C."/>
            <person name="Osipova E."/>
            <person name="Leigh N.D."/>
            <person name="Simon A."/>
            <person name="Yun M.H."/>
        </authorList>
    </citation>
    <scope>NUCLEOTIDE SEQUENCE</scope>
    <source>
        <strain evidence="1">20211129_DDA</strain>
        <tissue evidence="1">Liver</tissue>
    </source>
</reference>
<keyword evidence="2" id="KW-1185">Reference proteome</keyword>
<evidence type="ECO:0000313" key="1">
    <source>
        <dbReference type="EMBL" id="KAJ1109224.1"/>
    </source>
</evidence>